<evidence type="ECO:0000313" key="5">
    <source>
        <dbReference type="Proteomes" id="UP001257739"/>
    </source>
</evidence>
<dbReference type="Proteomes" id="UP001257739">
    <property type="component" value="Unassembled WGS sequence"/>
</dbReference>
<evidence type="ECO:0000256" key="2">
    <source>
        <dbReference type="ARBA" id="ARBA00038115"/>
    </source>
</evidence>
<keyword evidence="1" id="KW-0378">Hydrolase</keyword>
<evidence type="ECO:0000256" key="1">
    <source>
        <dbReference type="ARBA" id="ARBA00022801"/>
    </source>
</evidence>
<dbReference type="PANTHER" id="PTHR22946">
    <property type="entry name" value="DIENELACTONE HYDROLASE DOMAIN-CONTAINING PROTEIN-RELATED"/>
    <property type="match status" value="1"/>
</dbReference>
<name>A0ABU1UK04_9ACTN</name>
<organism evidence="4 5">
    <name type="scientific">Aeromicrobium panaciterrae</name>
    <dbReference type="NCBI Taxonomy" id="363861"/>
    <lineage>
        <taxon>Bacteria</taxon>
        <taxon>Bacillati</taxon>
        <taxon>Actinomycetota</taxon>
        <taxon>Actinomycetes</taxon>
        <taxon>Propionibacteriales</taxon>
        <taxon>Nocardioidaceae</taxon>
        <taxon>Aeromicrobium</taxon>
    </lineage>
</organism>
<dbReference type="Pfam" id="PF00561">
    <property type="entry name" value="Abhydrolase_1"/>
    <property type="match status" value="1"/>
</dbReference>
<dbReference type="PANTHER" id="PTHR22946:SF9">
    <property type="entry name" value="POLYKETIDE TRANSFERASE AF380"/>
    <property type="match status" value="1"/>
</dbReference>
<dbReference type="SUPFAM" id="SSF53474">
    <property type="entry name" value="alpha/beta-Hydrolases"/>
    <property type="match status" value="1"/>
</dbReference>
<sequence>MTREDVTFQSDGDEIAAWLYRGGDVCVVMAHGFSLTRHDGLDTYAEALNNAGATVLVFDHRYLGDSGGEPRQRIRVKEQSEDYRAAIAYARALDRVDPEKIVLWGYSFAGGTSVNVAASDPRIAGAILLCPFLDGRARVLGTTRRTPWVATRVMGRAIRDRLGSSSTIKATGEPGEMAAMSFTGEAAGFAACTSSAWINEASPGAFATIATHRPVTKAKRLGMPVWVGLGEKDITVSGKAIQKLAAKASNAELHRYDIAHFEPFHGKDPALIAADQADWFTRTF</sequence>
<dbReference type="RefSeq" id="WP_309965947.1">
    <property type="nucleotide sequence ID" value="NZ_JAVDWH010000001.1"/>
</dbReference>
<reference evidence="4 5" key="1">
    <citation type="submission" date="2023-07" db="EMBL/GenBank/DDBJ databases">
        <title>Sorghum-associated microbial communities from plants grown in Nebraska, USA.</title>
        <authorList>
            <person name="Schachtman D."/>
        </authorList>
    </citation>
    <scope>NUCLEOTIDE SEQUENCE [LARGE SCALE GENOMIC DNA]</scope>
    <source>
        <strain evidence="4 5">BE248</strain>
    </source>
</reference>
<proteinExistence type="inferred from homology"/>
<dbReference type="InterPro" id="IPR029058">
    <property type="entry name" value="AB_hydrolase_fold"/>
</dbReference>
<feature type="domain" description="AB hydrolase-1" evidence="3">
    <location>
        <begin position="27"/>
        <end position="257"/>
    </location>
</feature>
<dbReference type="InterPro" id="IPR050261">
    <property type="entry name" value="FrsA_esterase"/>
</dbReference>
<comment type="similarity">
    <text evidence="2">Belongs to the AB hydrolase superfamily. FUS2 hydrolase family.</text>
</comment>
<evidence type="ECO:0000313" key="4">
    <source>
        <dbReference type="EMBL" id="MDR7085507.1"/>
    </source>
</evidence>
<accession>A0ABU1UK04</accession>
<dbReference type="EMBL" id="JAVDWH010000001">
    <property type="protein sequence ID" value="MDR7085507.1"/>
    <property type="molecule type" value="Genomic_DNA"/>
</dbReference>
<comment type="caution">
    <text evidence="4">The sequence shown here is derived from an EMBL/GenBank/DDBJ whole genome shotgun (WGS) entry which is preliminary data.</text>
</comment>
<dbReference type="InterPro" id="IPR000073">
    <property type="entry name" value="AB_hydrolase_1"/>
</dbReference>
<gene>
    <name evidence="4" type="ORF">J2X11_000346</name>
</gene>
<dbReference type="Gene3D" id="3.40.50.1820">
    <property type="entry name" value="alpha/beta hydrolase"/>
    <property type="match status" value="1"/>
</dbReference>
<keyword evidence="5" id="KW-1185">Reference proteome</keyword>
<evidence type="ECO:0000259" key="3">
    <source>
        <dbReference type="Pfam" id="PF00561"/>
    </source>
</evidence>
<protein>
    <submittedName>
        <fullName evidence="4">Pimeloyl-ACP methyl ester carboxylesterase</fullName>
    </submittedName>
</protein>